<gene>
    <name evidence="1" type="ORF">EJB05_31919</name>
</gene>
<proteinExistence type="predicted"/>
<accession>A0A5J9UES9</accession>
<organism evidence="1 2">
    <name type="scientific">Eragrostis curvula</name>
    <name type="common">weeping love grass</name>
    <dbReference type="NCBI Taxonomy" id="38414"/>
    <lineage>
        <taxon>Eukaryota</taxon>
        <taxon>Viridiplantae</taxon>
        <taxon>Streptophyta</taxon>
        <taxon>Embryophyta</taxon>
        <taxon>Tracheophyta</taxon>
        <taxon>Spermatophyta</taxon>
        <taxon>Magnoliopsida</taxon>
        <taxon>Liliopsida</taxon>
        <taxon>Poales</taxon>
        <taxon>Poaceae</taxon>
        <taxon>PACMAD clade</taxon>
        <taxon>Chloridoideae</taxon>
        <taxon>Eragrostideae</taxon>
        <taxon>Eragrostidinae</taxon>
        <taxon>Eragrostis</taxon>
    </lineage>
</organism>
<dbReference type="EMBL" id="RWGY01000026">
    <property type="protein sequence ID" value="TVU22235.1"/>
    <property type="molecule type" value="Genomic_DNA"/>
</dbReference>
<reference evidence="1 2" key="1">
    <citation type="journal article" date="2019" name="Sci. Rep.">
        <title>A high-quality genome of Eragrostis curvula grass provides insights into Poaceae evolution and supports new strategies to enhance forage quality.</title>
        <authorList>
            <person name="Carballo J."/>
            <person name="Santos B.A.C.M."/>
            <person name="Zappacosta D."/>
            <person name="Garbus I."/>
            <person name="Selva J.P."/>
            <person name="Gallo C.A."/>
            <person name="Diaz A."/>
            <person name="Albertini E."/>
            <person name="Caccamo M."/>
            <person name="Echenique V."/>
        </authorList>
    </citation>
    <scope>NUCLEOTIDE SEQUENCE [LARGE SCALE GENOMIC DNA]</scope>
    <source>
        <strain evidence="2">cv. Victoria</strain>
        <tissue evidence="1">Leaf</tissue>
    </source>
</reference>
<dbReference type="Gramene" id="TVU22235">
    <property type="protein sequence ID" value="TVU22235"/>
    <property type="gene ID" value="EJB05_31919"/>
</dbReference>
<protein>
    <submittedName>
        <fullName evidence="1">Uncharacterized protein</fullName>
    </submittedName>
</protein>
<keyword evidence="2" id="KW-1185">Reference proteome</keyword>
<sequence length="59" mass="6375">MERRGEASGMCEWWQLACEQRTNRPAAAFGPWRSGVRTSYGPGHGSAAMASSYVLAARG</sequence>
<evidence type="ECO:0000313" key="1">
    <source>
        <dbReference type="EMBL" id="TVU22235.1"/>
    </source>
</evidence>
<comment type="caution">
    <text evidence="1">The sequence shown here is derived from an EMBL/GenBank/DDBJ whole genome shotgun (WGS) entry which is preliminary data.</text>
</comment>
<evidence type="ECO:0000313" key="2">
    <source>
        <dbReference type="Proteomes" id="UP000324897"/>
    </source>
</evidence>
<dbReference type="AlphaFoldDB" id="A0A5J9UES9"/>
<dbReference type="Proteomes" id="UP000324897">
    <property type="component" value="Unassembled WGS sequence"/>
</dbReference>
<name>A0A5J9UES9_9POAL</name>